<dbReference type="AlphaFoldDB" id="A0A1A2RJZ1"/>
<name>A0A1A2RJZ1_9MYCO</name>
<proteinExistence type="predicted"/>
<feature type="transmembrane region" description="Helical" evidence="1">
    <location>
        <begin position="107"/>
        <end position="127"/>
    </location>
</feature>
<gene>
    <name evidence="2" type="ORF">A5685_15210</name>
</gene>
<evidence type="ECO:0000313" key="2">
    <source>
        <dbReference type="EMBL" id="OBH52276.1"/>
    </source>
</evidence>
<comment type="caution">
    <text evidence="2">The sequence shown here is derived from an EMBL/GenBank/DDBJ whole genome shotgun (WGS) entry which is preliminary data.</text>
</comment>
<reference evidence="2 3" key="1">
    <citation type="submission" date="2016-06" db="EMBL/GenBank/DDBJ databases">
        <authorList>
            <person name="Kjaerup R.B."/>
            <person name="Dalgaard T.S."/>
            <person name="Juul-Madsen H.R."/>
        </authorList>
    </citation>
    <scope>NUCLEOTIDE SEQUENCE [LARGE SCALE GENOMIC DNA]</scope>
    <source>
        <strain evidence="2 3">E2464</strain>
    </source>
</reference>
<evidence type="ECO:0000313" key="3">
    <source>
        <dbReference type="Proteomes" id="UP000093861"/>
    </source>
</evidence>
<protein>
    <submittedName>
        <fullName evidence="2">Uncharacterized protein</fullName>
    </submittedName>
</protein>
<keyword evidence="1" id="KW-0472">Membrane</keyword>
<dbReference type="Proteomes" id="UP000093861">
    <property type="component" value="Unassembled WGS sequence"/>
</dbReference>
<keyword evidence="1" id="KW-1133">Transmembrane helix</keyword>
<dbReference type="EMBL" id="LZJS01000170">
    <property type="protein sequence ID" value="OBH52276.1"/>
    <property type="molecule type" value="Genomic_DNA"/>
</dbReference>
<dbReference type="RefSeq" id="WP_064954598.1">
    <property type="nucleotide sequence ID" value="NZ_LZJS01000170.1"/>
</dbReference>
<sequence>MAGGGPKGGWGRVLRYSFGGFLCLAAGINVLVGSTWYLPLGVAVTGAIILIGGQRRIFRPGVSRNGDEIICRYIPWYEGNAYIALVLVPLLGVASLAAGYAPGNPAWLRFTGILILAVTPLTGYGIVRMWRRCLLGITRTALTVRLPQRKSESTEIRRELVESIEPKFIPQPRGGRSLQVAIAYRPVDAGGDTAKTVMLGLRLSVPPVNLVNALTAWRDGARDDPSELLDRIEGILRGRPTAGG</sequence>
<accession>A0A1A2RJZ1</accession>
<organism evidence="2 3">
    <name type="scientific">Mycobacterium colombiense</name>
    <dbReference type="NCBI Taxonomy" id="339268"/>
    <lineage>
        <taxon>Bacteria</taxon>
        <taxon>Bacillati</taxon>
        <taxon>Actinomycetota</taxon>
        <taxon>Actinomycetes</taxon>
        <taxon>Mycobacteriales</taxon>
        <taxon>Mycobacteriaceae</taxon>
        <taxon>Mycobacterium</taxon>
        <taxon>Mycobacterium avium complex (MAC)</taxon>
    </lineage>
</organism>
<feature type="transmembrane region" description="Helical" evidence="1">
    <location>
        <begin position="38"/>
        <end position="58"/>
    </location>
</feature>
<keyword evidence="1" id="KW-0812">Transmembrane</keyword>
<evidence type="ECO:0000256" key="1">
    <source>
        <dbReference type="SAM" id="Phobius"/>
    </source>
</evidence>
<feature type="transmembrane region" description="Helical" evidence="1">
    <location>
        <begin position="12"/>
        <end position="32"/>
    </location>
</feature>
<feature type="transmembrane region" description="Helical" evidence="1">
    <location>
        <begin position="79"/>
        <end position="101"/>
    </location>
</feature>